<proteinExistence type="predicted"/>
<keyword evidence="1" id="KW-0175">Coiled coil</keyword>
<dbReference type="RefSeq" id="WP_262310457.1">
    <property type="nucleotide sequence ID" value="NZ_CP106679.1"/>
</dbReference>
<dbReference type="EMBL" id="CP106679">
    <property type="protein sequence ID" value="UXP33026.1"/>
    <property type="molecule type" value="Genomic_DNA"/>
</dbReference>
<protein>
    <recommendedName>
        <fullName evidence="4">Lipoprotein</fullName>
    </recommendedName>
</protein>
<dbReference type="PROSITE" id="PS51257">
    <property type="entry name" value="PROKAR_LIPOPROTEIN"/>
    <property type="match status" value="1"/>
</dbReference>
<evidence type="ECO:0000313" key="2">
    <source>
        <dbReference type="EMBL" id="UXP33026.1"/>
    </source>
</evidence>
<evidence type="ECO:0000256" key="1">
    <source>
        <dbReference type="SAM" id="Coils"/>
    </source>
</evidence>
<evidence type="ECO:0008006" key="4">
    <source>
        <dbReference type="Google" id="ProtNLM"/>
    </source>
</evidence>
<organism evidence="2 3">
    <name type="scientific">Reichenbachiella agarivorans</name>
    <dbReference type="NCBI Taxonomy" id="2979464"/>
    <lineage>
        <taxon>Bacteria</taxon>
        <taxon>Pseudomonadati</taxon>
        <taxon>Bacteroidota</taxon>
        <taxon>Cytophagia</taxon>
        <taxon>Cytophagales</taxon>
        <taxon>Reichenbachiellaceae</taxon>
        <taxon>Reichenbachiella</taxon>
    </lineage>
</organism>
<accession>A0ABY6CR81</accession>
<keyword evidence="3" id="KW-1185">Reference proteome</keyword>
<name>A0ABY6CR81_9BACT</name>
<reference evidence="2" key="1">
    <citation type="submission" date="2022-09" db="EMBL/GenBank/DDBJ databases">
        <title>Comparative genomics and taxonomic characterization of three novel marine species of genus Reichenbachiella exhibiting antioxidant and polysaccharide degradation activities.</title>
        <authorList>
            <person name="Muhammad N."/>
            <person name="Lee Y.-J."/>
            <person name="Ko J."/>
            <person name="Kim S.-G."/>
        </authorList>
    </citation>
    <scope>NUCLEOTIDE SEQUENCE</scope>
    <source>
        <strain evidence="2">BKB1-1</strain>
    </source>
</reference>
<dbReference type="Proteomes" id="UP001065174">
    <property type="component" value="Chromosome"/>
</dbReference>
<sequence>MRTTFYILLTFICLTFSCNEDDNLTASELEAKIERLTTKINGIIDASTGETSEDCRTTYIPGGNGCGPIYVYGVMGIDTLELENLFGELSNSQTELYNLKGGSVCDLEFPAKDSLISGSCKACFGIERNYECF</sequence>
<evidence type="ECO:0000313" key="3">
    <source>
        <dbReference type="Proteomes" id="UP001065174"/>
    </source>
</evidence>
<gene>
    <name evidence="2" type="ORF">N6H18_03525</name>
</gene>
<feature type="coiled-coil region" evidence="1">
    <location>
        <begin position="19"/>
        <end position="46"/>
    </location>
</feature>